<dbReference type="Pfam" id="PF01311">
    <property type="entry name" value="Bac_export_1"/>
    <property type="match status" value="1"/>
</dbReference>
<dbReference type="InterPro" id="IPR002010">
    <property type="entry name" value="T3SS_IM_R"/>
</dbReference>
<keyword evidence="9" id="KW-1185">Reference proteome</keyword>
<name>A0A7W8X9B1_9HYPH</name>
<feature type="transmembrane region" description="Helical" evidence="7">
    <location>
        <begin position="192"/>
        <end position="212"/>
    </location>
</feature>
<evidence type="ECO:0000313" key="9">
    <source>
        <dbReference type="Proteomes" id="UP000585507"/>
    </source>
</evidence>
<feature type="transmembrane region" description="Helical" evidence="7">
    <location>
        <begin position="232"/>
        <end position="249"/>
    </location>
</feature>
<feature type="transmembrane region" description="Helical" evidence="7">
    <location>
        <begin position="85"/>
        <end position="102"/>
    </location>
</feature>
<feature type="transmembrane region" description="Helical" evidence="7">
    <location>
        <begin position="164"/>
        <end position="185"/>
    </location>
</feature>
<sequence>MEASLSQVPVVTLHTAIPAAAALGAARALGILSIFPLFSLFSITGLLRIGLAIGLSAPAVAFAHTVLVGGQTTYLELGALFVKEFAFGGMIGLGLGIPFWAAQSAGDMTDVYRGANAANLFDQVNALETTPLGSLLMSIALAIFVATGGVTDLVAIFYKSFEIWPLFTLKPAFGSDALGIVLDLFTQLFRIGALLAAPFVIVMGAIELSLGFVGRSAKQFPLNDSVATFKNLAVAAVLVFYAMFAGSYFNEIWMRGFAEVKSLFEVAHVEK</sequence>
<evidence type="ECO:0000256" key="4">
    <source>
        <dbReference type="ARBA" id="ARBA00022692"/>
    </source>
</evidence>
<keyword evidence="6 7" id="KW-0472">Membrane</keyword>
<dbReference type="AlphaFoldDB" id="A0A7W8X9B1"/>
<feature type="transmembrane region" description="Helical" evidence="7">
    <location>
        <begin position="16"/>
        <end position="38"/>
    </location>
</feature>
<reference evidence="8 9" key="1">
    <citation type="submission" date="2020-08" db="EMBL/GenBank/DDBJ databases">
        <title>Genomic Encyclopedia of Type Strains, Phase IV (KMG-V): Genome sequencing to study the core and pangenomes of soil and plant-associated prokaryotes.</title>
        <authorList>
            <person name="Whitman W."/>
        </authorList>
    </citation>
    <scope>NUCLEOTIDE SEQUENCE [LARGE SCALE GENOMIC DNA]</scope>
    <source>
        <strain evidence="8 9">SEMIA 4084</strain>
    </source>
</reference>
<gene>
    <name evidence="8" type="ORF">GGD55_003188</name>
</gene>
<evidence type="ECO:0000313" key="8">
    <source>
        <dbReference type="EMBL" id="MBB5536481.1"/>
    </source>
</evidence>
<comment type="subcellular location">
    <subcellularLocation>
        <location evidence="1">Cell membrane</location>
        <topology evidence="1">Multi-pass membrane protein</topology>
    </subcellularLocation>
</comment>
<dbReference type="Proteomes" id="UP000585507">
    <property type="component" value="Unassembled WGS sequence"/>
</dbReference>
<comment type="similarity">
    <text evidence="2">Belongs to the FliR/MopE/SpaR family.</text>
</comment>
<evidence type="ECO:0000256" key="7">
    <source>
        <dbReference type="SAM" id="Phobius"/>
    </source>
</evidence>
<evidence type="ECO:0000256" key="3">
    <source>
        <dbReference type="ARBA" id="ARBA00022475"/>
    </source>
</evidence>
<feature type="transmembrane region" description="Helical" evidence="7">
    <location>
        <begin position="45"/>
        <end position="65"/>
    </location>
</feature>
<accession>A0A7W8X9B1</accession>
<protein>
    <submittedName>
        <fullName evidence="8">Type III secretion protein T</fullName>
    </submittedName>
</protein>
<dbReference type="PANTHER" id="PTHR30065:SF1">
    <property type="entry name" value="SURFACE PRESENTATION OF ANTIGENS PROTEIN SPAR"/>
    <property type="match status" value="1"/>
</dbReference>
<dbReference type="EMBL" id="JACHBK010000006">
    <property type="protein sequence ID" value="MBB5536481.1"/>
    <property type="molecule type" value="Genomic_DNA"/>
</dbReference>
<evidence type="ECO:0000256" key="1">
    <source>
        <dbReference type="ARBA" id="ARBA00004651"/>
    </source>
</evidence>
<dbReference type="PRINTS" id="PR00953">
    <property type="entry name" value="TYPE3IMRPROT"/>
</dbReference>
<keyword evidence="5 7" id="KW-1133">Transmembrane helix</keyword>
<dbReference type="PANTHER" id="PTHR30065">
    <property type="entry name" value="FLAGELLAR BIOSYNTHETIC PROTEIN FLIR"/>
    <property type="match status" value="1"/>
</dbReference>
<keyword evidence="4 7" id="KW-0812">Transmembrane</keyword>
<evidence type="ECO:0000256" key="5">
    <source>
        <dbReference type="ARBA" id="ARBA00022989"/>
    </source>
</evidence>
<evidence type="ECO:0000256" key="2">
    <source>
        <dbReference type="ARBA" id="ARBA00009772"/>
    </source>
</evidence>
<evidence type="ECO:0000256" key="6">
    <source>
        <dbReference type="ARBA" id="ARBA00023136"/>
    </source>
</evidence>
<dbReference type="GO" id="GO:0005886">
    <property type="term" value="C:plasma membrane"/>
    <property type="evidence" value="ECO:0007669"/>
    <property type="project" value="UniProtKB-SubCell"/>
</dbReference>
<organism evidence="8 9">
    <name type="scientific">Rhizobium giardinii</name>
    <dbReference type="NCBI Taxonomy" id="56731"/>
    <lineage>
        <taxon>Bacteria</taxon>
        <taxon>Pseudomonadati</taxon>
        <taxon>Pseudomonadota</taxon>
        <taxon>Alphaproteobacteria</taxon>
        <taxon>Hyphomicrobiales</taxon>
        <taxon>Rhizobiaceae</taxon>
        <taxon>Rhizobium/Agrobacterium group</taxon>
        <taxon>Rhizobium</taxon>
    </lineage>
</organism>
<feature type="transmembrane region" description="Helical" evidence="7">
    <location>
        <begin position="135"/>
        <end position="158"/>
    </location>
</feature>
<dbReference type="GO" id="GO:0006605">
    <property type="term" value="P:protein targeting"/>
    <property type="evidence" value="ECO:0007669"/>
    <property type="project" value="InterPro"/>
</dbReference>
<comment type="caution">
    <text evidence="8">The sequence shown here is derived from an EMBL/GenBank/DDBJ whole genome shotgun (WGS) entry which is preliminary data.</text>
</comment>
<proteinExistence type="inferred from homology"/>
<keyword evidence="3" id="KW-1003">Cell membrane</keyword>
<dbReference type="RefSeq" id="WP_018328767.1">
    <property type="nucleotide sequence ID" value="NZ_JACHBK010000006.1"/>
</dbReference>